<sequence length="169" mass="18711">MTLGYKRCRNLATLHSTVITSKPYVLLYTELGSAHGYHPCADPGGAKMNTCCPPKPVPSAARFFPRCRLTVQRLRDTVSEDSPGQLTGKPAGVRPDYRGRWCADCSLLWEGAVLLADNVICPGTPDYLGYVWSSPHYQSQYFISHLEYTGVEERLEKSGLGTTNLFPKP</sequence>
<feature type="non-terminal residue" evidence="1">
    <location>
        <position position="1"/>
    </location>
</feature>
<keyword evidence="2" id="KW-1185">Reference proteome</keyword>
<dbReference type="InterPro" id="IPR029063">
    <property type="entry name" value="SAM-dependent_MTases_sf"/>
</dbReference>
<organism evidence="1 2">
    <name type="scientific">Polyodon spathula</name>
    <name type="common">North American paddlefish</name>
    <name type="synonym">Squalus spathula</name>
    <dbReference type="NCBI Taxonomy" id="7913"/>
    <lineage>
        <taxon>Eukaryota</taxon>
        <taxon>Metazoa</taxon>
        <taxon>Chordata</taxon>
        <taxon>Craniata</taxon>
        <taxon>Vertebrata</taxon>
        <taxon>Euteleostomi</taxon>
        <taxon>Actinopterygii</taxon>
        <taxon>Chondrostei</taxon>
        <taxon>Acipenseriformes</taxon>
        <taxon>Polyodontidae</taxon>
        <taxon>Polyodon</taxon>
    </lineage>
</organism>
<protein>
    <submittedName>
        <fullName evidence="1">COMT methyltransferase</fullName>
    </submittedName>
</protein>
<feature type="non-terminal residue" evidence="1">
    <location>
        <position position="169"/>
    </location>
</feature>
<name>A0ABS2YCS0_POLSP</name>
<evidence type="ECO:0000313" key="2">
    <source>
        <dbReference type="Proteomes" id="UP001166093"/>
    </source>
</evidence>
<dbReference type="GO" id="GO:0032259">
    <property type="term" value="P:methylation"/>
    <property type="evidence" value="ECO:0007669"/>
    <property type="project" value="UniProtKB-KW"/>
</dbReference>
<keyword evidence="1" id="KW-0808">Transferase</keyword>
<gene>
    <name evidence="1" type="primary">Comt_2</name>
    <name evidence="1" type="ORF">GTO93_0001177</name>
</gene>
<keyword evidence="1" id="KW-0489">Methyltransferase</keyword>
<proteinExistence type="predicted"/>
<dbReference type="PANTHER" id="PTHR43836">
    <property type="entry name" value="CATECHOL O-METHYLTRANSFERASE 1-RELATED"/>
    <property type="match status" value="1"/>
</dbReference>
<dbReference type="Gene3D" id="3.40.50.150">
    <property type="entry name" value="Vaccinia Virus protein VP39"/>
    <property type="match status" value="1"/>
</dbReference>
<dbReference type="GO" id="GO:0008168">
    <property type="term" value="F:methyltransferase activity"/>
    <property type="evidence" value="ECO:0007669"/>
    <property type="project" value="UniProtKB-KW"/>
</dbReference>
<dbReference type="EMBL" id="JAAWVQ010137371">
    <property type="protein sequence ID" value="MBN3284521.1"/>
    <property type="molecule type" value="Genomic_DNA"/>
</dbReference>
<evidence type="ECO:0000313" key="1">
    <source>
        <dbReference type="EMBL" id="MBN3284521.1"/>
    </source>
</evidence>
<comment type="caution">
    <text evidence="1">The sequence shown here is derived from an EMBL/GenBank/DDBJ whole genome shotgun (WGS) entry which is preliminary data.</text>
</comment>
<dbReference type="Proteomes" id="UP001166093">
    <property type="component" value="Unassembled WGS sequence"/>
</dbReference>
<reference evidence="1" key="1">
    <citation type="journal article" date="2021" name="Cell">
        <title>Tracing the genetic footprints of vertebrate landing in non-teleost ray-finned fishes.</title>
        <authorList>
            <person name="Bi X."/>
            <person name="Wang K."/>
            <person name="Yang L."/>
            <person name="Pan H."/>
            <person name="Jiang H."/>
            <person name="Wei Q."/>
            <person name="Fang M."/>
            <person name="Yu H."/>
            <person name="Zhu C."/>
            <person name="Cai Y."/>
            <person name="He Y."/>
            <person name="Gan X."/>
            <person name="Zeng H."/>
            <person name="Yu D."/>
            <person name="Zhu Y."/>
            <person name="Jiang H."/>
            <person name="Qiu Q."/>
            <person name="Yang H."/>
            <person name="Zhang Y.E."/>
            <person name="Wang W."/>
            <person name="Zhu M."/>
            <person name="He S."/>
            <person name="Zhang G."/>
        </authorList>
    </citation>
    <scope>NUCLEOTIDE SEQUENCE</scope>
    <source>
        <strain evidence="1">Pddl_001</strain>
    </source>
</reference>
<dbReference type="PANTHER" id="PTHR43836:SF10">
    <property type="entry name" value="CATECHOL O-METHYLTRANSFERASE B"/>
    <property type="match status" value="1"/>
</dbReference>
<accession>A0ABS2YCS0</accession>